<evidence type="ECO:0000256" key="1">
    <source>
        <dbReference type="SAM" id="MobiDB-lite"/>
    </source>
</evidence>
<reference evidence="3" key="1">
    <citation type="submission" date="2019-04" db="EMBL/GenBank/DDBJ databases">
        <title>Friends and foes A comparative genomics studyof 23 Aspergillus species from section Flavi.</title>
        <authorList>
            <consortium name="DOE Joint Genome Institute"/>
            <person name="Kjaerbolling I."/>
            <person name="Vesth T."/>
            <person name="Frisvad J.C."/>
            <person name="Nybo J.L."/>
            <person name="Theobald S."/>
            <person name="Kildgaard S."/>
            <person name="Isbrandt T."/>
            <person name="Kuo A."/>
            <person name="Sato A."/>
            <person name="Lyhne E.K."/>
            <person name="Kogle M.E."/>
            <person name="Wiebenga A."/>
            <person name="Kun R.S."/>
            <person name="Lubbers R.J."/>
            <person name="Makela M.R."/>
            <person name="Barry K."/>
            <person name="Chovatia M."/>
            <person name="Clum A."/>
            <person name="Daum C."/>
            <person name="Haridas S."/>
            <person name="He G."/>
            <person name="LaButti K."/>
            <person name="Lipzen A."/>
            <person name="Mondo S."/>
            <person name="Riley R."/>
            <person name="Salamov A."/>
            <person name="Simmons B.A."/>
            <person name="Magnuson J.K."/>
            <person name="Henrissat B."/>
            <person name="Mortensen U.H."/>
            <person name="Larsen T.O."/>
            <person name="Devries R.P."/>
            <person name="Grigoriev I.V."/>
            <person name="Machida M."/>
            <person name="Baker S.E."/>
            <person name="Andersen M.R."/>
        </authorList>
    </citation>
    <scope>NUCLEOTIDE SEQUENCE [LARGE SCALE GENOMIC DNA]</scope>
    <source>
        <strain evidence="3">CBS 553.77</strain>
    </source>
</reference>
<gene>
    <name evidence="2" type="ORF">BDV28DRAFT_147707</name>
</gene>
<dbReference type="EMBL" id="ML739088">
    <property type="protein sequence ID" value="KAE8353771.1"/>
    <property type="molecule type" value="Genomic_DNA"/>
</dbReference>
<keyword evidence="3" id="KW-1185">Reference proteome</keyword>
<organism evidence="2 3">
    <name type="scientific">Aspergillus coremiiformis</name>
    <dbReference type="NCBI Taxonomy" id="138285"/>
    <lineage>
        <taxon>Eukaryota</taxon>
        <taxon>Fungi</taxon>
        <taxon>Dikarya</taxon>
        <taxon>Ascomycota</taxon>
        <taxon>Pezizomycotina</taxon>
        <taxon>Eurotiomycetes</taxon>
        <taxon>Eurotiomycetidae</taxon>
        <taxon>Eurotiales</taxon>
        <taxon>Aspergillaceae</taxon>
        <taxon>Aspergillus</taxon>
        <taxon>Aspergillus subgen. Circumdati</taxon>
    </lineage>
</organism>
<evidence type="ECO:0000313" key="3">
    <source>
        <dbReference type="Proteomes" id="UP000327118"/>
    </source>
</evidence>
<sequence length="182" mass="20407">MKPVEGFARIGNKGQALSSGVVKFHSHEMSPSQTDKKCLIFCPQEHSTWYNAGDATESSSGPTVPALSTLRFRTTRFILFFLFVDYTRYAEGDLRAICRGLYGEKYGIGQADRKPTAIKYHLTDLRIAAKGRTFQQLQDDHLLSAGTETTAETPETQPSRPLSALLDHHKKPTDEKRPPDHR</sequence>
<dbReference type="AlphaFoldDB" id="A0A5N6Z7Y4"/>
<proteinExistence type="predicted"/>
<accession>A0A5N6Z7Y4</accession>
<feature type="compositionally biased region" description="Basic and acidic residues" evidence="1">
    <location>
        <begin position="172"/>
        <end position="182"/>
    </location>
</feature>
<feature type="compositionally biased region" description="Low complexity" evidence="1">
    <location>
        <begin position="147"/>
        <end position="156"/>
    </location>
</feature>
<name>A0A5N6Z7Y4_9EURO</name>
<protein>
    <submittedName>
        <fullName evidence="2">Uncharacterized protein</fullName>
    </submittedName>
</protein>
<evidence type="ECO:0000313" key="2">
    <source>
        <dbReference type="EMBL" id="KAE8353771.1"/>
    </source>
</evidence>
<dbReference type="Proteomes" id="UP000327118">
    <property type="component" value="Unassembled WGS sequence"/>
</dbReference>
<feature type="region of interest" description="Disordered" evidence="1">
    <location>
        <begin position="146"/>
        <end position="182"/>
    </location>
</feature>